<protein>
    <recommendedName>
        <fullName evidence="7">E2 NEDD8-conjugating enzyme</fullName>
        <ecNumber evidence="7">2.3.2.34</ecNumber>
    </recommendedName>
</protein>
<evidence type="ECO:0000256" key="8">
    <source>
        <dbReference type="PROSITE-ProRule" id="PRU10133"/>
    </source>
</evidence>
<dbReference type="SUPFAM" id="SSF54495">
    <property type="entry name" value="UBC-like"/>
    <property type="match status" value="1"/>
</dbReference>
<dbReference type="EC" id="2.3.2.34" evidence="7"/>
<name>A0AAV7JY06_9METZ</name>
<evidence type="ECO:0000256" key="2">
    <source>
        <dbReference type="ARBA" id="ARBA00022679"/>
    </source>
</evidence>
<evidence type="ECO:0000259" key="11">
    <source>
        <dbReference type="PROSITE" id="PS50127"/>
    </source>
</evidence>
<dbReference type="EMBL" id="JAKMXF010000288">
    <property type="protein sequence ID" value="KAI6653215.1"/>
    <property type="molecule type" value="Genomic_DNA"/>
</dbReference>
<feature type="active site" description="Glycyl thioester intermediate" evidence="8">
    <location>
        <position position="114"/>
    </location>
</feature>
<dbReference type="GO" id="GO:0061654">
    <property type="term" value="F:NEDD8 conjugating enzyme activity"/>
    <property type="evidence" value="ECO:0007669"/>
    <property type="project" value="UniProtKB-EC"/>
</dbReference>
<dbReference type="AlphaFoldDB" id="A0AAV7JY06"/>
<evidence type="ECO:0000256" key="3">
    <source>
        <dbReference type="ARBA" id="ARBA00022741"/>
    </source>
</evidence>
<keyword evidence="4 9" id="KW-0833">Ubl conjugation pathway</keyword>
<keyword evidence="5 9" id="KW-0067">ATP-binding</keyword>
<dbReference type="FunFam" id="3.10.110.10:FF:000033">
    <property type="entry name" value="NEDD8-conjugating enzyme UBE2F"/>
    <property type="match status" value="1"/>
</dbReference>
<dbReference type="GO" id="GO:0005524">
    <property type="term" value="F:ATP binding"/>
    <property type="evidence" value="ECO:0007669"/>
    <property type="project" value="UniProtKB-UniRule"/>
</dbReference>
<evidence type="ECO:0000256" key="5">
    <source>
        <dbReference type="ARBA" id="ARBA00022840"/>
    </source>
</evidence>
<dbReference type="GO" id="GO:0045116">
    <property type="term" value="P:protein neddylation"/>
    <property type="evidence" value="ECO:0007669"/>
    <property type="project" value="UniProtKB-ARBA"/>
</dbReference>
<reference evidence="12 13" key="1">
    <citation type="journal article" date="2023" name="BMC Biol.">
        <title>The compact genome of the sponge Oopsacas minuta (Hexactinellida) is lacking key metazoan core genes.</title>
        <authorList>
            <person name="Santini S."/>
            <person name="Schenkelaars Q."/>
            <person name="Jourda C."/>
            <person name="Duchesne M."/>
            <person name="Belahbib H."/>
            <person name="Rocher C."/>
            <person name="Selva M."/>
            <person name="Riesgo A."/>
            <person name="Vervoort M."/>
            <person name="Leys S.P."/>
            <person name="Kodjabachian L."/>
            <person name="Le Bivic A."/>
            <person name="Borchiellini C."/>
            <person name="Claverie J.M."/>
            <person name="Renard E."/>
        </authorList>
    </citation>
    <scope>NUCLEOTIDE SEQUENCE [LARGE SCALE GENOMIC DNA]</scope>
    <source>
        <strain evidence="12">SPO-2</strain>
    </source>
</reference>
<evidence type="ECO:0000256" key="9">
    <source>
        <dbReference type="RuleBase" id="RU362109"/>
    </source>
</evidence>
<evidence type="ECO:0000256" key="10">
    <source>
        <dbReference type="SAM" id="MobiDB-lite"/>
    </source>
</evidence>
<keyword evidence="13" id="KW-1185">Reference proteome</keyword>
<evidence type="ECO:0000256" key="1">
    <source>
        <dbReference type="ARBA" id="ARBA00005032"/>
    </source>
</evidence>
<comment type="catalytic activity">
    <reaction evidence="6">
        <text>[E1 NEDD8-activating enzyme]-S-[NEDD8 protein]-yl-L-cysteine + [E2 NEDD8-conjugating enzyme]-L-cysteine = [E1 NEDD8-activating enzyme]-L-cysteine + [E2 NEDD8-conjugating enzyme]-S-[NEDD8-protein]-yl-L-cysteine.</text>
        <dbReference type="EC" id="2.3.2.34"/>
    </reaction>
</comment>
<dbReference type="InterPro" id="IPR050113">
    <property type="entry name" value="Ub_conjugating_enzyme"/>
</dbReference>
<dbReference type="Gene3D" id="3.10.110.10">
    <property type="entry name" value="Ubiquitin Conjugating Enzyme"/>
    <property type="match status" value="1"/>
</dbReference>
<dbReference type="InterPro" id="IPR016135">
    <property type="entry name" value="UBQ-conjugating_enzyme/RWD"/>
</dbReference>
<keyword evidence="2" id="KW-0808">Transferase</keyword>
<keyword evidence="3 9" id="KW-0547">Nucleotide-binding</keyword>
<feature type="domain" description="UBC core" evidence="11">
    <location>
        <begin position="30"/>
        <end position="184"/>
    </location>
</feature>
<gene>
    <name evidence="12" type="ORF">LOD99_3740</name>
</gene>
<dbReference type="PROSITE" id="PS00183">
    <property type="entry name" value="UBC_1"/>
    <property type="match status" value="1"/>
</dbReference>
<organism evidence="12 13">
    <name type="scientific">Oopsacas minuta</name>
    <dbReference type="NCBI Taxonomy" id="111878"/>
    <lineage>
        <taxon>Eukaryota</taxon>
        <taxon>Metazoa</taxon>
        <taxon>Porifera</taxon>
        <taxon>Hexactinellida</taxon>
        <taxon>Hexasterophora</taxon>
        <taxon>Lyssacinosida</taxon>
        <taxon>Leucopsacidae</taxon>
        <taxon>Oopsacas</taxon>
    </lineage>
</organism>
<dbReference type="SMART" id="SM00212">
    <property type="entry name" value="UBCc"/>
    <property type="match status" value="1"/>
</dbReference>
<dbReference type="Pfam" id="PF00179">
    <property type="entry name" value="UQ_con"/>
    <property type="match status" value="1"/>
</dbReference>
<comment type="pathway">
    <text evidence="1">Protein modification; protein neddylation.</text>
</comment>
<feature type="region of interest" description="Disordered" evidence="10">
    <location>
        <begin position="1"/>
        <end position="23"/>
    </location>
</feature>
<accession>A0AAV7JY06</accession>
<evidence type="ECO:0000256" key="6">
    <source>
        <dbReference type="ARBA" id="ARBA00043698"/>
    </source>
</evidence>
<dbReference type="CDD" id="cd23794">
    <property type="entry name" value="UBCc_UBE2F_UBE2M"/>
    <property type="match status" value="1"/>
</dbReference>
<comment type="similarity">
    <text evidence="9">Belongs to the ubiquitin-conjugating enzyme family.</text>
</comment>
<evidence type="ECO:0000313" key="12">
    <source>
        <dbReference type="EMBL" id="KAI6653215.1"/>
    </source>
</evidence>
<dbReference type="InterPro" id="IPR023313">
    <property type="entry name" value="UBQ-conjugating_AS"/>
</dbReference>
<dbReference type="InterPro" id="IPR000608">
    <property type="entry name" value="UBC"/>
</dbReference>
<feature type="compositionally biased region" description="Basic and acidic residues" evidence="10">
    <location>
        <begin position="7"/>
        <end position="19"/>
    </location>
</feature>
<sequence>MFKLQQKVKEEATKREESAAKPTFSKMMSVRSTRLTKEYPELDGSLPGSCEIEHDDANDLRNFKLIVRPAEGYWKGGKFVFDIKIPSEYNMKPPLCSCLTKLWHPNITEDGKICLSVLRENSLDASLGWSPVRTLKDVVIGLSSLFTDLLNFDDPLNVQAAEHFALDPDDFVRKVTEYVNSYAQDD</sequence>
<dbReference type="PROSITE" id="PS50127">
    <property type="entry name" value="UBC_2"/>
    <property type="match status" value="1"/>
</dbReference>
<dbReference type="PANTHER" id="PTHR24067">
    <property type="entry name" value="UBIQUITIN-CONJUGATING ENZYME E2"/>
    <property type="match status" value="1"/>
</dbReference>
<evidence type="ECO:0000256" key="7">
    <source>
        <dbReference type="ARBA" id="ARBA00044047"/>
    </source>
</evidence>
<evidence type="ECO:0000313" key="13">
    <source>
        <dbReference type="Proteomes" id="UP001165289"/>
    </source>
</evidence>
<evidence type="ECO:0000256" key="4">
    <source>
        <dbReference type="ARBA" id="ARBA00022786"/>
    </source>
</evidence>
<proteinExistence type="inferred from homology"/>
<dbReference type="Proteomes" id="UP001165289">
    <property type="component" value="Unassembled WGS sequence"/>
</dbReference>
<comment type="caution">
    <text evidence="12">The sequence shown here is derived from an EMBL/GenBank/DDBJ whole genome shotgun (WGS) entry which is preliminary data.</text>
</comment>